<dbReference type="OrthoDB" id="111691at2"/>
<evidence type="ECO:0000313" key="2">
    <source>
        <dbReference type="EMBL" id="SHG38855.1"/>
    </source>
</evidence>
<feature type="transmembrane region" description="Helical" evidence="1">
    <location>
        <begin position="187"/>
        <end position="207"/>
    </location>
</feature>
<dbReference type="Proteomes" id="UP000184287">
    <property type="component" value="Unassembled WGS sequence"/>
</dbReference>
<dbReference type="InterPro" id="IPR005625">
    <property type="entry name" value="PepSY-ass_TM"/>
</dbReference>
<dbReference type="EMBL" id="FQUQ01000005">
    <property type="protein sequence ID" value="SHG38855.1"/>
    <property type="molecule type" value="Genomic_DNA"/>
</dbReference>
<dbReference type="STRING" id="288992.SAMN04488522_105313"/>
<dbReference type="AlphaFoldDB" id="A0A1M5JEQ1"/>
<gene>
    <name evidence="2" type="ORF">SAMN04488522_105313</name>
</gene>
<evidence type="ECO:0000313" key="3">
    <source>
        <dbReference type="Proteomes" id="UP000184287"/>
    </source>
</evidence>
<keyword evidence="1" id="KW-0472">Membrane</keyword>
<dbReference type="Pfam" id="PF03929">
    <property type="entry name" value="PepSY_TM"/>
    <property type="match status" value="1"/>
</dbReference>
<protein>
    <submittedName>
        <fullName evidence="2">Uncharacterized iron-regulated membrane protein</fullName>
    </submittedName>
</protein>
<organism evidence="2 3">
    <name type="scientific">Pedobacter caeni</name>
    <dbReference type="NCBI Taxonomy" id="288992"/>
    <lineage>
        <taxon>Bacteria</taxon>
        <taxon>Pseudomonadati</taxon>
        <taxon>Bacteroidota</taxon>
        <taxon>Sphingobacteriia</taxon>
        <taxon>Sphingobacteriales</taxon>
        <taxon>Sphingobacteriaceae</taxon>
        <taxon>Pedobacter</taxon>
    </lineage>
</organism>
<keyword evidence="1" id="KW-0812">Transmembrane</keyword>
<proteinExistence type="predicted"/>
<name>A0A1M5JEQ1_9SPHI</name>
<accession>A0A1M5JEQ1</accession>
<keyword evidence="1" id="KW-1133">Transmembrane helix</keyword>
<dbReference type="PANTHER" id="PTHR34219:SF3">
    <property type="entry name" value="BLL7967 PROTEIN"/>
    <property type="match status" value="1"/>
</dbReference>
<feature type="transmembrane region" description="Helical" evidence="1">
    <location>
        <begin position="12"/>
        <end position="35"/>
    </location>
</feature>
<feature type="transmembrane region" description="Helical" evidence="1">
    <location>
        <begin position="136"/>
        <end position="157"/>
    </location>
</feature>
<reference evidence="3" key="1">
    <citation type="submission" date="2016-11" db="EMBL/GenBank/DDBJ databases">
        <authorList>
            <person name="Varghese N."/>
            <person name="Submissions S."/>
        </authorList>
    </citation>
    <scope>NUCLEOTIDE SEQUENCE [LARGE SCALE GENOMIC DNA]</scope>
    <source>
        <strain evidence="3">DSM 16990</strain>
    </source>
</reference>
<evidence type="ECO:0000256" key="1">
    <source>
        <dbReference type="SAM" id="Phobius"/>
    </source>
</evidence>
<dbReference type="PROSITE" id="PS51257">
    <property type="entry name" value="PROKAR_LIPOPROTEIN"/>
    <property type="match status" value="1"/>
</dbReference>
<keyword evidence="3" id="KW-1185">Reference proteome</keyword>
<dbReference type="RefSeq" id="WP_073234842.1">
    <property type="nucleotide sequence ID" value="NZ_FQUQ01000005.1"/>
</dbReference>
<dbReference type="PANTHER" id="PTHR34219">
    <property type="entry name" value="IRON-REGULATED INNER MEMBRANE PROTEIN-RELATED"/>
    <property type="match status" value="1"/>
</dbReference>
<feature type="transmembrane region" description="Helical" evidence="1">
    <location>
        <begin position="327"/>
        <end position="352"/>
    </location>
</feature>
<sequence>MKRFKNAIRQIHLWLGLGTGLVVFVVSVTGCLYVFEEEIRDLTQKEYLYVPVQEKSFVGLDQIIRNFETLSPKDKIGLIRIRESEPNATVSITSKKKKNYYFNPYDGQLVNKGGADWLSVVLDIHMTLLMGETGKFIQRWSVVIFVLMLATGLVLWFPNQMRLLRQSLSIKWNASFKRVNYDLHNVLGFYASGILIVVSLTGLYFAFKEVKTGVSFFTGSKLGEGKKVTVIAGKANHEPLAVRYNTIYKSILQQYPEAASTSISIRKNGELRLRTLSPYRWARNQNTFFFDEATGQLLRSKLYKDFNKADLYEATNYDLHTGQLFGWFGKIIACFASLISASLPVTGAVIWWKKRKKKKKPAGTRFRYDLSTTNLPV</sequence>